<dbReference type="InterPro" id="IPR036390">
    <property type="entry name" value="WH_DNA-bd_sf"/>
</dbReference>
<protein>
    <recommendedName>
        <fullName evidence="3">HTH marR-type domain-containing protein</fullName>
    </recommendedName>
</protein>
<comment type="caution">
    <text evidence="1">The sequence shown here is derived from an EMBL/GenBank/DDBJ whole genome shotgun (WGS) entry which is preliminary data.</text>
</comment>
<dbReference type="Pfam" id="PF13412">
    <property type="entry name" value="HTH_24"/>
    <property type="match status" value="1"/>
</dbReference>
<dbReference type="STRING" id="1235794.C811_00290"/>
<dbReference type="Gene3D" id="1.10.10.10">
    <property type="entry name" value="Winged helix-like DNA-binding domain superfamily/Winged helix DNA-binding domain"/>
    <property type="match status" value="1"/>
</dbReference>
<evidence type="ECO:0008006" key="3">
    <source>
        <dbReference type="Google" id="ProtNLM"/>
    </source>
</evidence>
<evidence type="ECO:0000313" key="1">
    <source>
        <dbReference type="EMBL" id="EOS52267.1"/>
    </source>
</evidence>
<dbReference type="InterPro" id="IPR019885">
    <property type="entry name" value="Tscrpt_reg_HTH_AsnC-type_CS"/>
</dbReference>
<dbReference type="HOGENOM" id="CLU_1924268_0_0_11"/>
<dbReference type="PROSITE" id="PS00519">
    <property type="entry name" value="HTH_ASNC_1"/>
    <property type="match status" value="1"/>
</dbReference>
<dbReference type="InterPro" id="IPR036388">
    <property type="entry name" value="WH-like_DNA-bd_sf"/>
</dbReference>
<dbReference type="eggNOG" id="COG1846">
    <property type="taxonomic scope" value="Bacteria"/>
</dbReference>
<dbReference type="SUPFAM" id="SSF46785">
    <property type="entry name" value="Winged helix' DNA-binding domain"/>
    <property type="match status" value="1"/>
</dbReference>
<proteinExistence type="predicted"/>
<dbReference type="GeneID" id="82189926"/>
<sequence>MTDLAPWAFELEAYIREGEPNASSAAVPKCNTWGAGCTLDCTLDELAVLRLLAADGSLTQKALASQLGISERTVKTRTVRLQEKGLLRRDGGKRSGCWIVSDEVEAALQIKEKVSVSNDISKKDSHHDSAN</sequence>
<accession>R9L972</accession>
<evidence type="ECO:0000313" key="2">
    <source>
        <dbReference type="Proteomes" id="UP000014204"/>
    </source>
</evidence>
<keyword evidence="2" id="KW-1185">Reference proteome</keyword>
<reference evidence="1 2" key="1">
    <citation type="submission" date="2013-04" db="EMBL/GenBank/DDBJ databases">
        <title>The Genome Sequence of Enterorhabdus caecimuris B7.</title>
        <authorList>
            <consortium name="The Broad Institute Genomics Platform"/>
            <consortium name="The Broad Institute Genome Sequencing Center for Infectious Disease"/>
            <person name="Earl A."/>
            <person name="Xavier R."/>
            <person name="Elson C."/>
            <person name="Duck W."/>
            <person name="Walker B."/>
            <person name="Young S."/>
            <person name="Zeng Q."/>
            <person name="Gargeya S."/>
            <person name="Fitzgerald M."/>
            <person name="Haas B."/>
            <person name="Abouelleil A."/>
            <person name="Allen A.W."/>
            <person name="Alvarado L."/>
            <person name="Arachchi H.M."/>
            <person name="Berlin A.M."/>
            <person name="Chapman S.B."/>
            <person name="Gainer-Dewar J."/>
            <person name="Goldberg J."/>
            <person name="Griggs A."/>
            <person name="Gujja S."/>
            <person name="Hansen M."/>
            <person name="Howarth C."/>
            <person name="Imamovic A."/>
            <person name="Ireland A."/>
            <person name="Larimer J."/>
            <person name="McCowan C."/>
            <person name="Murphy C."/>
            <person name="Pearson M."/>
            <person name="Poon T.W."/>
            <person name="Priest M."/>
            <person name="Roberts A."/>
            <person name="Saif S."/>
            <person name="Shea T."/>
            <person name="Sisk P."/>
            <person name="Sykes S."/>
            <person name="Wortman J."/>
            <person name="Nusbaum C."/>
            <person name="Birren B."/>
        </authorList>
    </citation>
    <scope>NUCLEOTIDE SEQUENCE [LARGE SCALE GENOMIC DNA]</scope>
    <source>
        <strain evidence="1 2">B7</strain>
    </source>
</reference>
<dbReference type="RefSeq" id="WP_016308531.1">
    <property type="nucleotide sequence ID" value="NZ_KE159646.1"/>
</dbReference>
<dbReference type="OrthoDB" id="1120869at2"/>
<dbReference type="Proteomes" id="UP000014204">
    <property type="component" value="Unassembled WGS sequence"/>
</dbReference>
<dbReference type="EMBL" id="ASSY01000005">
    <property type="protein sequence ID" value="EOS52267.1"/>
    <property type="molecule type" value="Genomic_DNA"/>
</dbReference>
<dbReference type="AlphaFoldDB" id="R9L972"/>
<gene>
    <name evidence="1" type="ORF">C811_00290</name>
</gene>
<name>R9L972_9ACTN</name>
<organism evidence="1 2">
    <name type="scientific">Adlercreutzia caecimuris B7</name>
    <dbReference type="NCBI Taxonomy" id="1235794"/>
    <lineage>
        <taxon>Bacteria</taxon>
        <taxon>Bacillati</taxon>
        <taxon>Actinomycetota</taxon>
        <taxon>Coriobacteriia</taxon>
        <taxon>Eggerthellales</taxon>
        <taxon>Eggerthellaceae</taxon>
        <taxon>Adlercreutzia</taxon>
    </lineage>
</organism>